<keyword evidence="2 3" id="KW-0040">ANK repeat</keyword>
<gene>
    <name evidence="5" type="ORF">PLOB_00022123</name>
</gene>
<dbReference type="Gene3D" id="3.30.460.90">
    <property type="match status" value="1"/>
</dbReference>
<dbReference type="SMART" id="SM00248">
    <property type="entry name" value="ANK"/>
    <property type="match status" value="9"/>
</dbReference>
<feature type="domain" description="Mab-21-like nucleotidyltransferase" evidence="4">
    <location>
        <begin position="525"/>
        <end position="707"/>
    </location>
</feature>
<reference evidence="5 6" key="1">
    <citation type="submission" date="2022-05" db="EMBL/GenBank/DDBJ databases">
        <authorList>
            <consortium name="Genoscope - CEA"/>
            <person name="William W."/>
        </authorList>
    </citation>
    <scope>NUCLEOTIDE SEQUENCE [LARGE SCALE GENOMIC DNA]</scope>
</reference>
<evidence type="ECO:0000256" key="2">
    <source>
        <dbReference type="ARBA" id="ARBA00023043"/>
    </source>
</evidence>
<feature type="repeat" description="ANK" evidence="3">
    <location>
        <begin position="191"/>
        <end position="223"/>
    </location>
</feature>
<dbReference type="Pfam" id="PF03281">
    <property type="entry name" value="Mab-21"/>
    <property type="match status" value="1"/>
</dbReference>
<dbReference type="SUPFAM" id="SSF48403">
    <property type="entry name" value="Ankyrin repeat"/>
    <property type="match status" value="1"/>
</dbReference>
<dbReference type="PROSITE" id="PS50297">
    <property type="entry name" value="ANK_REP_REGION"/>
    <property type="match status" value="4"/>
</dbReference>
<dbReference type="PROSITE" id="PS50088">
    <property type="entry name" value="ANK_REPEAT"/>
    <property type="match status" value="4"/>
</dbReference>
<dbReference type="PANTHER" id="PTHR24126">
    <property type="entry name" value="ANKYRIN REPEAT, PH AND SEC7 DOMAIN CONTAINING PROTEIN SECG-RELATED"/>
    <property type="match status" value="1"/>
</dbReference>
<accession>A0ABN8NN47</accession>
<dbReference type="EMBL" id="CALNXK010000026">
    <property type="protein sequence ID" value="CAH3113468.1"/>
    <property type="molecule type" value="Genomic_DNA"/>
</dbReference>
<evidence type="ECO:0000313" key="5">
    <source>
        <dbReference type="EMBL" id="CAH3113468.1"/>
    </source>
</evidence>
<protein>
    <recommendedName>
        <fullName evidence="4">Mab-21-like nucleotidyltransferase domain-containing protein</fullName>
    </recommendedName>
</protein>
<feature type="repeat" description="ANK" evidence="3">
    <location>
        <begin position="258"/>
        <end position="290"/>
    </location>
</feature>
<evidence type="ECO:0000256" key="3">
    <source>
        <dbReference type="PROSITE-ProRule" id="PRU00023"/>
    </source>
</evidence>
<comment type="caution">
    <text evidence="5">The sequence shown here is derived from an EMBL/GenBank/DDBJ whole genome shotgun (WGS) entry which is preliminary data.</text>
</comment>
<feature type="repeat" description="ANK" evidence="3">
    <location>
        <begin position="291"/>
        <end position="323"/>
    </location>
</feature>
<dbReference type="Pfam" id="PF00023">
    <property type="entry name" value="Ank"/>
    <property type="match status" value="1"/>
</dbReference>
<dbReference type="Proteomes" id="UP001159405">
    <property type="component" value="Unassembled WGS sequence"/>
</dbReference>
<dbReference type="Pfam" id="PF12796">
    <property type="entry name" value="Ank_2"/>
    <property type="match status" value="3"/>
</dbReference>
<dbReference type="Gene3D" id="1.25.40.20">
    <property type="entry name" value="Ankyrin repeat-containing domain"/>
    <property type="match status" value="3"/>
</dbReference>
<keyword evidence="6" id="KW-1185">Reference proteome</keyword>
<proteinExistence type="predicted"/>
<dbReference type="InterPro" id="IPR036770">
    <property type="entry name" value="Ankyrin_rpt-contain_sf"/>
</dbReference>
<organism evidence="5 6">
    <name type="scientific">Porites lobata</name>
    <dbReference type="NCBI Taxonomy" id="104759"/>
    <lineage>
        <taxon>Eukaryota</taxon>
        <taxon>Metazoa</taxon>
        <taxon>Cnidaria</taxon>
        <taxon>Anthozoa</taxon>
        <taxon>Hexacorallia</taxon>
        <taxon>Scleractinia</taxon>
        <taxon>Fungiina</taxon>
        <taxon>Poritidae</taxon>
        <taxon>Porites</taxon>
    </lineage>
</organism>
<evidence type="ECO:0000313" key="6">
    <source>
        <dbReference type="Proteomes" id="UP001159405"/>
    </source>
</evidence>
<dbReference type="InterPro" id="IPR046903">
    <property type="entry name" value="Mab-21-like_nuc_Trfase"/>
</dbReference>
<keyword evidence="1" id="KW-0677">Repeat</keyword>
<feature type="repeat" description="ANK" evidence="3">
    <location>
        <begin position="158"/>
        <end position="190"/>
    </location>
</feature>
<name>A0ABN8NN47_9CNID</name>
<sequence>MKHNVLHKAVRKSNSDEVRNLLQTEGTAVNSRDSYGNTPLHFVSDKTIASLLIESGADLNLQNQDGDTALHTWHRPNFEQNHLDDLLDTAPERKLELISLLLESGASPNIQNNFGYNALHSSLTYGGIAGIPYDGHFMNKVISLLIQFNVDVNMGDFEGCTPLHHAVKEPHVFNAETLVAAGALVNARDYRGLTPLQHIFHSDNTDMAQLLLKYKADINSQDMDGRSMLSTAVEVGNEEMVQFLLTDPQVRVNLADKNNVTPLHLAAAFKRVDLTAMLIQASADVNAPDSRNATPLHYGTYGGTPEIVTLLLEAGADGKIKDDAGWMAVQYALARHYCHTALPFGEKYLRDCYASSTRGHRRTADTTLDDIILGSLPADDIFTIVVPASQVHADPLDSSIKLDDLVEYTRAKSEGHISRYLHDMCTVPGVGRIPMTISEVKFLKSEVENAPNDAGKMGLGAESLKTEFHEEKPEVGDTKVAVDYMRNEVEDIRENVEKFISKWKQKIAETDARFTGTLLQSGSVYEGTKVGEPDEFDYMLCLERLAPVCSVTFDEVTEYDKVIVHKNVEGFESSYEGFFDGLQLESGKVMGLFVDVAKKALTRLDYSLVPSEMYVEGLTEHTLIEDTWALHGTVTCNLKIKWCGLYYKQLVITVDLVPAIPIPEWPQVVRQESYLLTEDIRLRGCHLVPKSGYWRLSFSLAEKLIMQRLPWEQKSAFVGAKVILHPAVSCKFMVYDDNYALDDDSFPVLGDVLQNVGDGDGTVQDADECEGVMTMQGNKEASTSSNETTSACCLDELGGINQEKFSVPATIVGRTALSQSGDGATILKFANAEEFQIVPEKMQSDMDERIAIGFQKQQTTDDDSDVPTETLLPFNVLSTYLLKNLFFNCIEQNAKDTTGVVVTTKQIFSELFYHLKENQPIPYYFMPTQGFCGLEESSDDSRLEKVLVARIMNSLLSQV</sequence>
<dbReference type="InterPro" id="IPR002110">
    <property type="entry name" value="Ankyrin_rpt"/>
</dbReference>
<evidence type="ECO:0000256" key="1">
    <source>
        <dbReference type="ARBA" id="ARBA00022737"/>
    </source>
</evidence>
<evidence type="ECO:0000259" key="4">
    <source>
        <dbReference type="Pfam" id="PF03281"/>
    </source>
</evidence>